<reference evidence="2 3" key="1">
    <citation type="submission" date="2021-03" db="EMBL/GenBank/DDBJ databases">
        <title>Flavobacterium kribbensis sp. nov, an endophytic bacteria, isolated from soybean.</title>
        <authorList>
            <person name="Lee J."/>
            <person name="Seo J."/>
        </authorList>
    </citation>
    <scope>NUCLEOTIDE SEQUENCE [LARGE SCALE GENOMIC DNA]</scope>
    <source>
        <strain evidence="2 3">BB8</strain>
    </source>
</reference>
<dbReference type="RefSeq" id="WP_207297014.1">
    <property type="nucleotide sequence ID" value="NZ_CP071448.1"/>
</dbReference>
<dbReference type="Pfam" id="PF19502">
    <property type="entry name" value="DUF6036"/>
    <property type="match status" value="1"/>
</dbReference>
<keyword evidence="3" id="KW-1185">Reference proteome</keyword>
<dbReference type="Gene3D" id="3.30.460.40">
    <property type="match status" value="1"/>
</dbReference>
<feature type="domain" description="DUF6036" evidence="1">
    <location>
        <begin position="15"/>
        <end position="146"/>
    </location>
</feature>
<dbReference type="Proteomes" id="UP000663440">
    <property type="component" value="Chromosome"/>
</dbReference>
<dbReference type="InterPro" id="IPR045792">
    <property type="entry name" value="DUF6036"/>
</dbReference>
<accession>A0ABX7QFJ2</accession>
<dbReference type="SUPFAM" id="SSF81301">
    <property type="entry name" value="Nucleotidyltransferase"/>
    <property type="match status" value="1"/>
</dbReference>
<dbReference type="InterPro" id="IPR043519">
    <property type="entry name" value="NT_sf"/>
</dbReference>
<name>A0ABX7QFJ2_9FLAO</name>
<dbReference type="EMBL" id="CP071448">
    <property type="protein sequence ID" value="QSW89835.1"/>
    <property type="molecule type" value="Genomic_DNA"/>
</dbReference>
<gene>
    <name evidence="2" type="ORF">J0383_03225</name>
</gene>
<organism evidence="2 3">
    <name type="scientific">Flavobacterium endoglycinae</name>
    <dbReference type="NCBI Taxonomy" id="2816357"/>
    <lineage>
        <taxon>Bacteria</taxon>
        <taxon>Pseudomonadati</taxon>
        <taxon>Bacteroidota</taxon>
        <taxon>Flavobacteriia</taxon>
        <taxon>Flavobacteriales</taxon>
        <taxon>Flavobacteriaceae</taxon>
        <taxon>Flavobacterium</taxon>
    </lineage>
</organism>
<evidence type="ECO:0000313" key="2">
    <source>
        <dbReference type="EMBL" id="QSW89835.1"/>
    </source>
</evidence>
<sequence length="157" mass="18131">MNEQIIAIWNSFFENKVKYITIGGFAVNIYGYNRNTGDIDIYLEDTIENRLNLRKALKSINLGDFETVETMQFIPGWSDFTLNYGLRLDIMTAVKGLEDKSFSSLLEDATIVMIRETPVYFIDYENLIIAKKASNRPKDILDIEELKKVNKENDENA</sequence>
<proteinExistence type="predicted"/>
<evidence type="ECO:0000259" key="1">
    <source>
        <dbReference type="Pfam" id="PF19502"/>
    </source>
</evidence>
<evidence type="ECO:0000313" key="3">
    <source>
        <dbReference type="Proteomes" id="UP000663440"/>
    </source>
</evidence>
<protein>
    <submittedName>
        <fullName evidence="2">Nucleotidyltransferase</fullName>
    </submittedName>
</protein>